<dbReference type="CDD" id="cd00086">
    <property type="entry name" value="homeodomain"/>
    <property type="match status" value="1"/>
</dbReference>
<evidence type="ECO:0000256" key="4">
    <source>
        <dbReference type="PROSITE-ProRule" id="PRU00108"/>
    </source>
</evidence>
<dbReference type="GO" id="GO:0003677">
    <property type="term" value="F:DNA binding"/>
    <property type="evidence" value="ECO:0007669"/>
    <property type="project" value="UniProtKB-UniRule"/>
</dbReference>
<evidence type="ECO:0000259" key="6">
    <source>
        <dbReference type="PROSITE" id="PS50071"/>
    </source>
</evidence>
<evidence type="ECO:0000313" key="7">
    <source>
        <dbReference type="EnsemblFungi" id="FOXG_08975P0"/>
    </source>
</evidence>
<evidence type="ECO:0000256" key="2">
    <source>
        <dbReference type="ARBA" id="ARBA00023155"/>
    </source>
</evidence>
<feature type="region of interest" description="Disordered" evidence="5">
    <location>
        <begin position="85"/>
        <end position="114"/>
    </location>
</feature>
<reference evidence="7" key="2">
    <citation type="submission" date="2025-08" db="UniProtKB">
        <authorList>
            <consortium name="EnsemblFungi"/>
        </authorList>
    </citation>
    <scope>IDENTIFICATION</scope>
    <source>
        <strain evidence="7">4287 / CBS 123668 / FGSC 9935 / NRRL 34936</strain>
    </source>
</reference>
<evidence type="ECO:0000256" key="1">
    <source>
        <dbReference type="ARBA" id="ARBA00023125"/>
    </source>
</evidence>
<comment type="subcellular location">
    <subcellularLocation>
        <location evidence="4">Nucleus</location>
    </subcellularLocation>
</comment>
<evidence type="ECO:0000313" key="8">
    <source>
        <dbReference type="Proteomes" id="UP000002489"/>
    </source>
</evidence>
<protein>
    <recommendedName>
        <fullName evidence="6">Homeobox domain-containing protein</fullName>
    </recommendedName>
</protein>
<feature type="domain" description="Homeobox" evidence="6">
    <location>
        <begin position="36"/>
        <end position="99"/>
    </location>
</feature>
<reference evidence="8" key="1">
    <citation type="journal article" date="2012" name="Mol. Plant Microbe Interact.">
        <title>A highly conserved effector in Fusarium oxysporum is required for full virulence on Arabidopsis.</title>
        <authorList>
            <person name="Thatcher L.F."/>
            <person name="Gardiner D.M."/>
            <person name="Kazan K."/>
            <person name="Manners J."/>
        </authorList>
    </citation>
    <scope>NUCLEOTIDE SEQUENCE [LARGE SCALE GENOMIC DNA]</scope>
    <source>
        <strain evidence="8">Fo5176</strain>
    </source>
</reference>
<dbReference type="InterPro" id="IPR009057">
    <property type="entry name" value="Homeodomain-like_sf"/>
</dbReference>
<keyword evidence="2 4" id="KW-0371">Homeobox</keyword>
<dbReference type="PROSITE" id="PS50071">
    <property type="entry name" value="HOMEOBOX_2"/>
    <property type="match status" value="1"/>
</dbReference>
<keyword evidence="1 4" id="KW-0238">DNA-binding</keyword>
<dbReference type="Pfam" id="PF05920">
    <property type="entry name" value="Homeobox_KN"/>
    <property type="match status" value="1"/>
</dbReference>
<dbReference type="EnsemblFungi" id="FOXG_08975T0">
    <property type="protein sequence ID" value="FOXG_08975P0"/>
    <property type="gene ID" value="FOXG_08975"/>
</dbReference>
<organism evidence="7 8">
    <name type="scientific">Fusarium oxysporum (strain Fo5176)</name>
    <name type="common">Fusarium vascular wilt</name>
    <dbReference type="NCBI Taxonomy" id="660025"/>
    <lineage>
        <taxon>Eukaryota</taxon>
        <taxon>Fungi</taxon>
        <taxon>Dikarya</taxon>
        <taxon>Ascomycota</taxon>
        <taxon>Pezizomycotina</taxon>
        <taxon>Sordariomycetes</taxon>
        <taxon>Hypocreomycetidae</taxon>
        <taxon>Hypocreales</taxon>
        <taxon>Nectriaceae</taxon>
        <taxon>Fusarium</taxon>
        <taxon>Fusarium oxysporum species complex</taxon>
    </lineage>
</organism>
<accession>A0A0D2XYA3</accession>
<dbReference type="GO" id="GO:0006355">
    <property type="term" value="P:regulation of DNA-templated transcription"/>
    <property type="evidence" value="ECO:0007669"/>
    <property type="project" value="InterPro"/>
</dbReference>
<sequence length="137" mass="15655">MAHQADPTGDLFIDFADFQNAAEAETISPGILQTSTAPPKIGNRFSSESVKILRNWFAAHERHPYPTIQDVQDLQEQTSLNRQQVTNWFANARRRAKSKKTNKDEKRSQNESPPSAEYISVYFLYRNVQDEIRLAAS</sequence>
<dbReference type="SMART" id="SM00389">
    <property type="entry name" value="HOX"/>
    <property type="match status" value="1"/>
</dbReference>
<dbReference type="Gene3D" id="1.10.10.60">
    <property type="entry name" value="Homeodomain-like"/>
    <property type="match status" value="1"/>
</dbReference>
<keyword evidence="3 4" id="KW-0539">Nucleus</keyword>
<dbReference type="SUPFAM" id="SSF46689">
    <property type="entry name" value="Homeodomain-like"/>
    <property type="match status" value="1"/>
</dbReference>
<dbReference type="InterPro" id="IPR001356">
    <property type="entry name" value="HD"/>
</dbReference>
<dbReference type="PANTHER" id="PTHR11850">
    <property type="entry name" value="HOMEOBOX PROTEIN TRANSCRIPTION FACTORS"/>
    <property type="match status" value="1"/>
</dbReference>
<proteinExistence type="predicted"/>
<dbReference type="GO" id="GO:0005634">
    <property type="term" value="C:nucleus"/>
    <property type="evidence" value="ECO:0007669"/>
    <property type="project" value="UniProtKB-SubCell"/>
</dbReference>
<evidence type="ECO:0000256" key="5">
    <source>
        <dbReference type="SAM" id="MobiDB-lite"/>
    </source>
</evidence>
<feature type="DNA-binding region" description="Homeobox" evidence="4">
    <location>
        <begin position="38"/>
        <end position="100"/>
    </location>
</feature>
<evidence type="ECO:0000256" key="3">
    <source>
        <dbReference type="ARBA" id="ARBA00023242"/>
    </source>
</evidence>
<dbReference type="InterPro" id="IPR050224">
    <property type="entry name" value="TALE_homeobox"/>
</dbReference>
<name>A0A0D2XYA3_FUSOF</name>
<dbReference type="InterPro" id="IPR008422">
    <property type="entry name" value="KN_HD"/>
</dbReference>
<dbReference type="AlphaFoldDB" id="A0A0D2XYA3"/>
<dbReference type="Proteomes" id="UP000002489">
    <property type="component" value="Unassembled WGS sequence"/>
</dbReference>